<evidence type="ECO:0000256" key="1">
    <source>
        <dbReference type="SAM" id="MobiDB-lite"/>
    </source>
</evidence>
<dbReference type="CDD" id="cd00096">
    <property type="entry name" value="Ig"/>
    <property type="match status" value="1"/>
</dbReference>
<evidence type="ECO:0000313" key="3">
    <source>
        <dbReference type="EMBL" id="KAK3580527.1"/>
    </source>
</evidence>
<comment type="caution">
    <text evidence="3">The sequence shown here is derived from an EMBL/GenBank/DDBJ whole genome shotgun (WGS) entry which is preliminary data.</text>
</comment>
<dbReference type="GO" id="GO:0031012">
    <property type="term" value="C:extracellular matrix"/>
    <property type="evidence" value="ECO:0007669"/>
    <property type="project" value="TreeGrafter"/>
</dbReference>
<dbReference type="GO" id="GO:0030198">
    <property type="term" value="P:extracellular matrix organization"/>
    <property type="evidence" value="ECO:0007669"/>
    <property type="project" value="TreeGrafter"/>
</dbReference>
<dbReference type="Gene3D" id="2.60.40.10">
    <property type="entry name" value="Immunoglobulins"/>
    <property type="match status" value="2"/>
</dbReference>
<dbReference type="InterPro" id="IPR003599">
    <property type="entry name" value="Ig_sub"/>
</dbReference>
<dbReference type="Pfam" id="PF13927">
    <property type="entry name" value="Ig_3"/>
    <property type="match status" value="2"/>
</dbReference>
<protein>
    <recommendedName>
        <fullName evidence="2">Ig-like domain-containing protein</fullName>
    </recommendedName>
</protein>
<gene>
    <name evidence="3" type="ORF">CHS0354_009481</name>
</gene>
<sequence>MVNKKEYISKVFPLKVLKVIWDNLETKNHRFYSFTIKPLRCMFPGEKGQKGLRGENGLKGLNGSLGLPGPIGDVGEKGQKGDTGLRGPVGPPGLKGIHGEDGLKGHKGTQGNKGSKGEHGNKGLLGEKGIVGNMSDPGRQGVKGDRGDAGSMGPKGATGEQGRKGLDVKPINGDCDCLQKPAFDTPSASDYVVSPLSQSAEFPCHATGFPPPFVTVTKTASAGKHSVQNITGYIFIQNEADYGTYTCTAENAVGRILKRVTVIKTGAKPVFLSIPFDNEYQLGNNVTYVCDAFGLPPPEVRILKDGHEVNSTSRLILTKDFRLNGTSVTLLFQNLVASDIGTYVCTAKNALEEITSQPFHLNAPKNVHG</sequence>
<dbReference type="InterPro" id="IPR013783">
    <property type="entry name" value="Ig-like_fold"/>
</dbReference>
<dbReference type="GO" id="GO:0030020">
    <property type="term" value="F:extracellular matrix structural constituent conferring tensile strength"/>
    <property type="evidence" value="ECO:0007669"/>
    <property type="project" value="TreeGrafter"/>
</dbReference>
<feature type="region of interest" description="Disordered" evidence="1">
    <location>
        <begin position="63"/>
        <end position="166"/>
    </location>
</feature>
<dbReference type="EMBL" id="JAEAOA010000612">
    <property type="protein sequence ID" value="KAK3580527.1"/>
    <property type="molecule type" value="Genomic_DNA"/>
</dbReference>
<dbReference type="InterPro" id="IPR008160">
    <property type="entry name" value="Collagen"/>
</dbReference>
<reference evidence="3" key="1">
    <citation type="journal article" date="2021" name="Genome Biol. Evol.">
        <title>A High-Quality Reference Genome for a Parasitic Bivalve with Doubly Uniparental Inheritance (Bivalvia: Unionida).</title>
        <authorList>
            <person name="Smith C.H."/>
        </authorList>
    </citation>
    <scope>NUCLEOTIDE SEQUENCE</scope>
    <source>
        <strain evidence="3">CHS0354</strain>
    </source>
</reference>
<feature type="domain" description="Ig-like" evidence="2">
    <location>
        <begin position="269"/>
        <end position="355"/>
    </location>
</feature>
<dbReference type="InterPro" id="IPR003598">
    <property type="entry name" value="Ig_sub2"/>
</dbReference>
<dbReference type="GO" id="GO:0005615">
    <property type="term" value="C:extracellular space"/>
    <property type="evidence" value="ECO:0007669"/>
    <property type="project" value="TreeGrafter"/>
</dbReference>
<dbReference type="Proteomes" id="UP001195483">
    <property type="component" value="Unassembled WGS sequence"/>
</dbReference>
<dbReference type="PROSITE" id="PS50835">
    <property type="entry name" value="IG_LIKE"/>
    <property type="match status" value="2"/>
</dbReference>
<accession>A0AAE0RVN7</accession>
<dbReference type="SUPFAM" id="SSF48726">
    <property type="entry name" value="Immunoglobulin"/>
    <property type="match status" value="2"/>
</dbReference>
<dbReference type="SMART" id="SM00409">
    <property type="entry name" value="IG"/>
    <property type="match status" value="2"/>
</dbReference>
<dbReference type="InterPro" id="IPR036179">
    <property type="entry name" value="Ig-like_dom_sf"/>
</dbReference>
<name>A0AAE0RVN7_9BIVA</name>
<reference evidence="3" key="3">
    <citation type="submission" date="2023-05" db="EMBL/GenBank/DDBJ databases">
        <authorList>
            <person name="Smith C.H."/>
        </authorList>
    </citation>
    <scope>NUCLEOTIDE SEQUENCE</scope>
    <source>
        <strain evidence="3">CHS0354</strain>
        <tissue evidence="3">Mantle</tissue>
    </source>
</reference>
<dbReference type="Pfam" id="PF01391">
    <property type="entry name" value="Collagen"/>
    <property type="match status" value="1"/>
</dbReference>
<dbReference type="AlphaFoldDB" id="A0AAE0RVN7"/>
<keyword evidence="4" id="KW-1185">Reference proteome</keyword>
<dbReference type="PANTHER" id="PTHR24023">
    <property type="entry name" value="COLLAGEN ALPHA"/>
    <property type="match status" value="1"/>
</dbReference>
<dbReference type="InterPro" id="IPR050149">
    <property type="entry name" value="Collagen_superfamily"/>
</dbReference>
<feature type="domain" description="Ig-like" evidence="2">
    <location>
        <begin position="186"/>
        <end position="263"/>
    </location>
</feature>
<proteinExistence type="predicted"/>
<dbReference type="InterPro" id="IPR007110">
    <property type="entry name" value="Ig-like_dom"/>
</dbReference>
<dbReference type="PANTHER" id="PTHR24023:SF987">
    <property type="entry name" value="COLLAGEN ALPHA-1(XXIV) CHAIN"/>
    <property type="match status" value="1"/>
</dbReference>
<evidence type="ECO:0000313" key="4">
    <source>
        <dbReference type="Proteomes" id="UP001195483"/>
    </source>
</evidence>
<organism evidence="3 4">
    <name type="scientific">Potamilus streckersoni</name>
    <dbReference type="NCBI Taxonomy" id="2493646"/>
    <lineage>
        <taxon>Eukaryota</taxon>
        <taxon>Metazoa</taxon>
        <taxon>Spiralia</taxon>
        <taxon>Lophotrochozoa</taxon>
        <taxon>Mollusca</taxon>
        <taxon>Bivalvia</taxon>
        <taxon>Autobranchia</taxon>
        <taxon>Heteroconchia</taxon>
        <taxon>Palaeoheterodonta</taxon>
        <taxon>Unionida</taxon>
        <taxon>Unionoidea</taxon>
        <taxon>Unionidae</taxon>
        <taxon>Ambleminae</taxon>
        <taxon>Lampsilini</taxon>
        <taxon>Potamilus</taxon>
    </lineage>
</organism>
<dbReference type="SMART" id="SM00408">
    <property type="entry name" value="IGc2"/>
    <property type="match status" value="2"/>
</dbReference>
<reference evidence="3" key="2">
    <citation type="journal article" date="2021" name="Genome Biol. Evol.">
        <title>Developing a high-quality reference genome for a parasitic bivalve with doubly uniparental inheritance (Bivalvia: Unionida).</title>
        <authorList>
            <person name="Smith C.H."/>
        </authorList>
    </citation>
    <scope>NUCLEOTIDE SEQUENCE</scope>
    <source>
        <strain evidence="3">CHS0354</strain>
        <tissue evidence="3">Mantle</tissue>
    </source>
</reference>
<evidence type="ECO:0000259" key="2">
    <source>
        <dbReference type="PROSITE" id="PS50835"/>
    </source>
</evidence>